<protein>
    <submittedName>
        <fullName evidence="2">Uncharacterized protein</fullName>
    </submittedName>
</protein>
<accession>A0ABX1P0E3</accession>
<dbReference type="Proteomes" id="UP000633943">
    <property type="component" value="Unassembled WGS sequence"/>
</dbReference>
<organism evidence="2 3">
    <name type="scientific">Aromatoleum bremense</name>
    <dbReference type="NCBI Taxonomy" id="76115"/>
    <lineage>
        <taxon>Bacteria</taxon>
        <taxon>Pseudomonadati</taxon>
        <taxon>Pseudomonadota</taxon>
        <taxon>Betaproteobacteria</taxon>
        <taxon>Rhodocyclales</taxon>
        <taxon>Rhodocyclaceae</taxon>
        <taxon>Aromatoleum</taxon>
    </lineage>
</organism>
<reference evidence="2 3" key="1">
    <citation type="submission" date="2019-12" db="EMBL/GenBank/DDBJ databases">
        <title>Comparative genomics gives insights into the taxonomy of the Azoarcus-Aromatoleum group and reveals separate origins of nif in the plant-associated Azoarcus and non-plant-associated Aromatoleum sub-groups.</title>
        <authorList>
            <person name="Lafos M."/>
            <person name="Maluk M."/>
            <person name="Batista M."/>
            <person name="Junghare M."/>
            <person name="Carmona M."/>
            <person name="Faoro H."/>
            <person name="Cruz L.M."/>
            <person name="Battistoni F."/>
            <person name="De Souza E."/>
            <person name="Pedrosa F."/>
            <person name="Chen W.-M."/>
            <person name="Poole P.S."/>
            <person name="Dixon R.A."/>
            <person name="James E.K."/>
        </authorList>
    </citation>
    <scope>NUCLEOTIDE SEQUENCE [LARGE SCALE GENOMIC DNA]</scope>
    <source>
        <strain evidence="2 3">PbN1</strain>
    </source>
</reference>
<evidence type="ECO:0000256" key="1">
    <source>
        <dbReference type="SAM" id="MobiDB-lite"/>
    </source>
</evidence>
<feature type="region of interest" description="Disordered" evidence="1">
    <location>
        <begin position="1"/>
        <end position="53"/>
    </location>
</feature>
<dbReference type="RefSeq" id="WP_169203659.1">
    <property type="nucleotide sequence ID" value="NZ_CP059467.1"/>
</dbReference>
<evidence type="ECO:0000313" key="3">
    <source>
        <dbReference type="Proteomes" id="UP000633943"/>
    </source>
</evidence>
<sequence length="53" mass="5620">MRAIDAAGRGAAPVRDSNARPSAGHFINPIEENTMNKYKSSLPTDPGSPRLSP</sequence>
<name>A0ABX1P0E3_9RHOO</name>
<gene>
    <name evidence="2" type="ORF">GPA24_16565</name>
</gene>
<keyword evidence="3" id="KW-1185">Reference proteome</keyword>
<comment type="caution">
    <text evidence="2">The sequence shown here is derived from an EMBL/GenBank/DDBJ whole genome shotgun (WGS) entry which is preliminary data.</text>
</comment>
<proteinExistence type="predicted"/>
<evidence type="ECO:0000313" key="2">
    <source>
        <dbReference type="EMBL" id="NMG17117.1"/>
    </source>
</evidence>
<feature type="compositionally biased region" description="Polar residues" evidence="1">
    <location>
        <begin position="31"/>
        <end position="43"/>
    </location>
</feature>
<dbReference type="EMBL" id="WTVP01000060">
    <property type="protein sequence ID" value="NMG17117.1"/>
    <property type="molecule type" value="Genomic_DNA"/>
</dbReference>